<organism evidence="2 3">
    <name type="scientific">Asparagus officinalis</name>
    <name type="common">Garden asparagus</name>
    <dbReference type="NCBI Taxonomy" id="4686"/>
    <lineage>
        <taxon>Eukaryota</taxon>
        <taxon>Viridiplantae</taxon>
        <taxon>Streptophyta</taxon>
        <taxon>Embryophyta</taxon>
        <taxon>Tracheophyta</taxon>
        <taxon>Spermatophyta</taxon>
        <taxon>Magnoliopsida</taxon>
        <taxon>Liliopsida</taxon>
        <taxon>Asparagales</taxon>
        <taxon>Asparagaceae</taxon>
        <taxon>Asparagoideae</taxon>
        <taxon>Asparagus</taxon>
    </lineage>
</organism>
<dbReference type="Gramene" id="ONK54791">
    <property type="protein sequence ID" value="ONK54791"/>
    <property type="gene ID" value="A4U43_UnF11260"/>
</dbReference>
<protein>
    <submittedName>
        <fullName evidence="2">Uncharacterized protein</fullName>
    </submittedName>
</protein>
<accession>A0A1R3L588</accession>
<proteinExistence type="predicted"/>
<dbReference type="EMBL" id="KV864159">
    <property type="protein sequence ID" value="ONK54791.1"/>
    <property type="molecule type" value="Genomic_DNA"/>
</dbReference>
<dbReference type="AlphaFoldDB" id="A0A1R3L588"/>
<dbReference type="Proteomes" id="UP000243459">
    <property type="component" value="Unassembled WGS sequence"/>
</dbReference>
<name>A0A1R3L588_ASPOF</name>
<gene>
    <name evidence="2" type="ORF">A4U43_UnF11260</name>
</gene>
<sequence length="95" mass="10263">MGWVDKSSPGRETTTLAVEEDAVGLSTILEASRHPGKEPIGMNDNTEGRAKTPSDQIENGVDGRILEDMPSVVLFSSEMLAEVVSYNVSTRARDL</sequence>
<feature type="region of interest" description="Disordered" evidence="1">
    <location>
        <begin position="30"/>
        <end position="63"/>
    </location>
</feature>
<evidence type="ECO:0000313" key="3">
    <source>
        <dbReference type="Proteomes" id="UP000243459"/>
    </source>
</evidence>
<evidence type="ECO:0000313" key="2">
    <source>
        <dbReference type="EMBL" id="ONK54791.1"/>
    </source>
</evidence>
<reference evidence="3" key="1">
    <citation type="journal article" date="2017" name="Nat. Commun.">
        <title>The asparagus genome sheds light on the origin and evolution of a young Y chromosome.</title>
        <authorList>
            <person name="Harkess A."/>
            <person name="Zhou J."/>
            <person name="Xu C."/>
            <person name="Bowers J.E."/>
            <person name="Van der Hulst R."/>
            <person name="Ayyampalayam S."/>
            <person name="Mercati F."/>
            <person name="Riccardi P."/>
            <person name="McKain M.R."/>
            <person name="Kakrana A."/>
            <person name="Tang H."/>
            <person name="Ray J."/>
            <person name="Groenendijk J."/>
            <person name="Arikit S."/>
            <person name="Mathioni S.M."/>
            <person name="Nakano M."/>
            <person name="Shan H."/>
            <person name="Telgmann-Rauber A."/>
            <person name="Kanno A."/>
            <person name="Yue Z."/>
            <person name="Chen H."/>
            <person name="Li W."/>
            <person name="Chen Y."/>
            <person name="Xu X."/>
            <person name="Zhang Y."/>
            <person name="Luo S."/>
            <person name="Chen H."/>
            <person name="Gao J."/>
            <person name="Mao Z."/>
            <person name="Pires J.C."/>
            <person name="Luo M."/>
            <person name="Kudrna D."/>
            <person name="Wing R.A."/>
            <person name="Meyers B.C."/>
            <person name="Yi K."/>
            <person name="Kong H."/>
            <person name="Lavrijsen P."/>
            <person name="Sunseri F."/>
            <person name="Falavigna A."/>
            <person name="Ye Y."/>
            <person name="Leebens-Mack J.H."/>
            <person name="Chen G."/>
        </authorList>
    </citation>
    <scope>NUCLEOTIDE SEQUENCE [LARGE SCALE GENOMIC DNA]</scope>
    <source>
        <strain evidence="3">cv. DH0086</strain>
    </source>
</reference>
<evidence type="ECO:0000256" key="1">
    <source>
        <dbReference type="SAM" id="MobiDB-lite"/>
    </source>
</evidence>
<keyword evidence="3" id="KW-1185">Reference proteome</keyword>